<reference evidence="2 3" key="1">
    <citation type="submission" date="2014-04" db="EMBL/GenBank/DDBJ databases">
        <title>A comprehensive comparison of genomes of Erythrobacter spp. strains.</title>
        <authorList>
            <person name="Zheng Q."/>
        </authorList>
    </citation>
    <scope>NUCLEOTIDE SEQUENCE [LARGE SCALE GENOMIC DNA]</scope>
    <source>
        <strain evidence="2 3">DSM 6997</strain>
    </source>
</reference>
<name>A0A074MAP4_ERYLO</name>
<dbReference type="Proteomes" id="UP000027647">
    <property type="component" value="Unassembled WGS sequence"/>
</dbReference>
<proteinExistence type="predicted"/>
<dbReference type="EMBL" id="JMIW01000001">
    <property type="protein sequence ID" value="KEO91891.1"/>
    <property type="molecule type" value="Genomic_DNA"/>
</dbReference>
<feature type="chain" id="PRO_5001698652" evidence="1">
    <location>
        <begin position="17"/>
        <end position="310"/>
    </location>
</feature>
<gene>
    <name evidence="2" type="ORF">EH31_04250</name>
</gene>
<keyword evidence="1" id="KW-0732">Signal</keyword>
<dbReference type="AlphaFoldDB" id="A0A074MAP4"/>
<organism evidence="2 3">
    <name type="scientific">Erythrobacter longus</name>
    <dbReference type="NCBI Taxonomy" id="1044"/>
    <lineage>
        <taxon>Bacteria</taxon>
        <taxon>Pseudomonadati</taxon>
        <taxon>Pseudomonadota</taxon>
        <taxon>Alphaproteobacteria</taxon>
        <taxon>Sphingomonadales</taxon>
        <taxon>Erythrobacteraceae</taxon>
        <taxon>Erythrobacter/Porphyrobacter group</taxon>
        <taxon>Erythrobacter</taxon>
    </lineage>
</organism>
<dbReference type="STRING" id="1044.EH31_04250"/>
<keyword evidence="3" id="KW-1185">Reference proteome</keyword>
<protein>
    <submittedName>
        <fullName evidence="2">Uncharacterized protein</fullName>
    </submittedName>
</protein>
<evidence type="ECO:0000313" key="3">
    <source>
        <dbReference type="Proteomes" id="UP000027647"/>
    </source>
</evidence>
<evidence type="ECO:0000313" key="2">
    <source>
        <dbReference type="EMBL" id="KEO91891.1"/>
    </source>
</evidence>
<accession>A0A074MAP4</accession>
<evidence type="ECO:0000256" key="1">
    <source>
        <dbReference type="SAM" id="SignalP"/>
    </source>
</evidence>
<sequence length="310" mass="34321">MFGALLSLLSASPAFAQEDDTQPQSEAEIVVEGDTNLRERRNELRQLAQDVLNKPRISQTIAKFAEPMCPRVFGLTEEAAKVIEARMRENAVSLGLNRVDVPEDCKHNTSVIFVPQEQGTADTWFNSRSDVLRHLKSYERIRVLEEKDPVRAWTYRPARLPGPVAVPTSQGSAGDRLAFADGPNQSYYASRLRRKPNPLAGATVLIELGRADGKSLTQLADYASMRTFGNARALSPEEVPAADTILTLFQDEDAPEELTDFDRSLVSMLYETSPTASRSLFYGNIARRAVRLEGEESEGEDPNSAYGAKE</sequence>
<feature type="signal peptide" evidence="1">
    <location>
        <begin position="1"/>
        <end position="16"/>
    </location>
</feature>
<comment type="caution">
    <text evidence="2">The sequence shown here is derived from an EMBL/GenBank/DDBJ whole genome shotgun (WGS) entry which is preliminary data.</text>
</comment>